<name>A0A1M5VZY2_9FLAO</name>
<keyword evidence="2" id="KW-1185">Reference proteome</keyword>
<proteinExistence type="predicted"/>
<dbReference type="InterPro" id="IPR025851">
    <property type="entry name" value="SUKH-4"/>
</dbReference>
<gene>
    <name evidence="1" type="ORF">SAMN05444148_2862</name>
</gene>
<dbReference type="Proteomes" id="UP000184522">
    <property type="component" value="Unassembled WGS sequence"/>
</dbReference>
<accession>A0A1M5VZY2</accession>
<dbReference type="EMBL" id="FQWS01000012">
    <property type="protein sequence ID" value="SHH80889.1"/>
    <property type="molecule type" value="Genomic_DNA"/>
</dbReference>
<organism evidence="1 2">
    <name type="scientific">Winogradskyella jejuensis</name>
    <dbReference type="NCBI Taxonomy" id="1089305"/>
    <lineage>
        <taxon>Bacteria</taxon>
        <taxon>Pseudomonadati</taxon>
        <taxon>Bacteroidota</taxon>
        <taxon>Flavobacteriia</taxon>
        <taxon>Flavobacteriales</taxon>
        <taxon>Flavobacteriaceae</taxon>
        <taxon>Winogradskyella</taxon>
    </lineage>
</organism>
<dbReference type="Pfam" id="PF14435">
    <property type="entry name" value="SUKH-4"/>
    <property type="match status" value="1"/>
</dbReference>
<reference evidence="2" key="1">
    <citation type="submission" date="2016-11" db="EMBL/GenBank/DDBJ databases">
        <authorList>
            <person name="Varghese N."/>
            <person name="Submissions S."/>
        </authorList>
    </citation>
    <scope>NUCLEOTIDE SEQUENCE [LARGE SCALE GENOMIC DNA]</scope>
    <source>
        <strain evidence="2">DSM 25330</strain>
    </source>
</reference>
<protein>
    <submittedName>
        <fullName evidence="1">SUKH-4 immunity protein</fullName>
    </submittedName>
</protein>
<sequence>MTDASFLNKWNELELQKALPTSRNKFGLDQKSIEFLFDIGLPNDVLELSFDYLTEDLQTVNEAYKINDSDFDKYVCIGFNGSGDPIGINIENGEIVYLNHDDGFKEVYINADIEKFARCGIEIIEFQNNLKKFKPESYFSTEFSDEELTHLQNNLTQIDNKIFDHDTHWNHTVEYWIWERQDERNKY</sequence>
<evidence type="ECO:0000313" key="1">
    <source>
        <dbReference type="EMBL" id="SHH80889.1"/>
    </source>
</evidence>
<dbReference type="AlphaFoldDB" id="A0A1M5VZY2"/>
<evidence type="ECO:0000313" key="2">
    <source>
        <dbReference type="Proteomes" id="UP000184522"/>
    </source>
</evidence>